<reference evidence="1" key="1">
    <citation type="submission" date="2021-03" db="EMBL/GenBank/DDBJ databases">
        <authorList>
            <consortium name="DOE Joint Genome Institute"/>
            <person name="Ahrendt S."/>
            <person name="Looney B.P."/>
            <person name="Miyauchi S."/>
            <person name="Morin E."/>
            <person name="Drula E."/>
            <person name="Courty P.E."/>
            <person name="Chicoki N."/>
            <person name="Fauchery L."/>
            <person name="Kohler A."/>
            <person name="Kuo A."/>
            <person name="Labutti K."/>
            <person name="Pangilinan J."/>
            <person name="Lipzen A."/>
            <person name="Riley R."/>
            <person name="Andreopoulos W."/>
            <person name="He G."/>
            <person name="Johnson J."/>
            <person name="Barry K.W."/>
            <person name="Grigoriev I.V."/>
            <person name="Nagy L."/>
            <person name="Hibbett D."/>
            <person name="Henrissat B."/>
            <person name="Matheny P.B."/>
            <person name="Labbe J."/>
            <person name="Martin F."/>
        </authorList>
    </citation>
    <scope>NUCLEOTIDE SEQUENCE</scope>
    <source>
        <strain evidence="1">HHB10654</strain>
    </source>
</reference>
<protein>
    <submittedName>
        <fullName evidence="1">Uncharacterized protein</fullName>
    </submittedName>
</protein>
<organism evidence="1 2">
    <name type="scientific">Artomyces pyxidatus</name>
    <dbReference type="NCBI Taxonomy" id="48021"/>
    <lineage>
        <taxon>Eukaryota</taxon>
        <taxon>Fungi</taxon>
        <taxon>Dikarya</taxon>
        <taxon>Basidiomycota</taxon>
        <taxon>Agaricomycotina</taxon>
        <taxon>Agaricomycetes</taxon>
        <taxon>Russulales</taxon>
        <taxon>Auriscalpiaceae</taxon>
        <taxon>Artomyces</taxon>
    </lineage>
</organism>
<sequence length="135" mass="15226">MHRRLRPYPSLVFSASMQGSRGAGPSRPRSRIAYRNRHALGGRVAIRGNLGVHGRHCYAQRIGNNSLGRIKRRAVHAVRHAEDFRYVYTHASGSVEAWGFRHAQEGLTASKRGRADMETNLRARSFAQLCSTERM</sequence>
<dbReference type="EMBL" id="MU277225">
    <property type="protein sequence ID" value="KAI0059556.1"/>
    <property type="molecule type" value="Genomic_DNA"/>
</dbReference>
<reference evidence="1" key="2">
    <citation type="journal article" date="2022" name="New Phytol.">
        <title>Evolutionary transition to the ectomycorrhizal habit in the genomes of a hyperdiverse lineage of mushroom-forming fungi.</title>
        <authorList>
            <person name="Looney B."/>
            <person name="Miyauchi S."/>
            <person name="Morin E."/>
            <person name="Drula E."/>
            <person name="Courty P.E."/>
            <person name="Kohler A."/>
            <person name="Kuo A."/>
            <person name="LaButti K."/>
            <person name="Pangilinan J."/>
            <person name="Lipzen A."/>
            <person name="Riley R."/>
            <person name="Andreopoulos W."/>
            <person name="He G."/>
            <person name="Johnson J."/>
            <person name="Nolan M."/>
            <person name="Tritt A."/>
            <person name="Barry K.W."/>
            <person name="Grigoriev I.V."/>
            <person name="Nagy L.G."/>
            <person name="Hibbett D."/>
            <person name="Henrissat B."/>
            <person name="Matheny P.B."/>
            <person name="Labbe J."/>
            <person name="Martin F.M."/>
        </authorList>
    </citation>
    <scope>NUCLEOTIDE SEQUENCE</scope>
    <source>
        <strain evidence="1">HHB10654</strain>
    </source>
</reference>
<gene>
    <name evidence="1" type="ORF">BV25DRAFT_1051899</name>
</gene>
<comment type="caution">
    <text evidence="1">The sequence shown here is derived from an EMBL/GenBank/DDBJ whole genome shotgun (WGS) entry which is preliminary data.</text>
</comment>
<accession>A0ACB8SV33</accession>
<proteinExistence type="predicted"/>
<name>A0ACB8SV33_9AGAM</name>
<dbReference type="Proteomes" id="UP000814140">
    <property type="component" value="Unassembled WGS sequence"/>
</dbReference>
<evidence type="ECO:0000313" key="2">
    <source>
        <dbReference type="Proteomes" id="UP000814140"/>
    </source>
</evidence>
<keyword evidence="2" id="KW-1185">Reference proteome</keyword>
<evidence type="ECO:0000313" key="1">
    <source>
        <dbReference type="EMBL" id="KAI0059556.1"/>
    </source>
</evidence>